<dbReference type="InterPro" id="IPR016047">
    <property type="entry name" value="M23ase_b-sheet_dom"/>
</dbReference>
<accession>A0A516GC83</accession>
<sequence>MSGQLQGVLAGAVAAVIALSGAVSPGISHPGEREVQEQDPGVEDVEDVEEIADIVVTVANVGGALGVTASAGLATAYDTAVADVRPRGSWQWPLPGQPEVVKAFDPPDRPWLPGHRGIDLVGTQAAPVLAVDDGTVSYSGRIAGIGIVSVTHPNGIRSTYQPVTDRIAEGRDVRAGDQIGHLGDIGSHCLVRLCLHLGAVRGERTYLDPLQFIQPRELTLLPHGD</sequence>
<dbReference type="SUPFAM" id="SSF51261">
    <property type="entry name" value="Duplicated hybrid motif"/>
    <property type="match status" value="1"/>
</dbReference>
<dbReference type="RefSeq" id="WP_143783812.1">
    <property type="nucleotide sequence ID" value="NZ_CP041616.1"/>
</dbReference>
<dbReference type="Proteomes" id="UP000315395">
    <property type="component" value="Chromosome"/>
</dbReference>
<feature type="domain" description="M23ase beta-sheet core" evidence="2">
    <location>
        <begin position="114"/>
        <end position="199"/>
    </location>
</feature>
<dbReference type="PANTHER" id="PTHR21666:SF289">
    <property type="entry name" value="L-ALA--D-GLU ENDOPEPTIDASE"/>
    <property type="match status" value="1"/>
</dbReference>
<protein>
    <submittedName>
        <fullName evidence="3">M23 family metallopeptidase</fullName>
    </submittedName>
</protein>
<gene>
    <name evidence="3" type="ORF">FNH13_13025</name>
</gene>
<dbReference type="Gene3D" id="2.70.70.10">
    <property type="entry name" value="Glucose Permease (Domain IIA)"/>
    <property type="match status" value="1"/>
</dbReference>
<dbReference type="AlphaFoldDB" id="A0A516GC83"/>
<reference evidence="3 4" key="1">
    <citation type="submission" date="2019-07" db="EMBL/GenBank/DDBJ databases">
        <title>complete genome sequencing of Ornithinimicrobium sp. H23M54.</title>
        <authorList>
            <person name="Bae J.-W."/>
            <person name="Lee S.-Y."/>
        </authorList>
    </citation>
    <scope>NUCLEOTIDE SEQUENCE [LARGE SCALE GENOMIC DNA]</scope>
    <source>
        <strain evidence="3 4">H23M54</strain>
    </source>
</reference>
<keyword evidence="4" id="KW-1185">Reference proteome</keyword>
<evidence type="ECO:0000313" key="4">
    <source>
        <dbReference type="Proteomes" id="UP000315395"/>
    </source>
</evidence>
<organism evidence="3 4">
    <name type="scientific">Ornithinimicrobium ciconiae</name>
    <dbReference type="NCBI Taxonomy" id="2594265"/>
    <lineage>
        <taxon>Bacteria</taxon>
        <taxon>Bacillati</taxon>
        <taxon>Actinomycetota</taxon>
        <taxon>Actinomycetes</taxon>
        <taxon>Micrococcales</taxon>
        <taxon>Ornithinimicrobiaceae</taxon>
        <taxon>Ornithinimicrobium</taxon>
    </lineage>
</organism>
<dbReference type="GO" id="GO:0004222">
    <property type="term" value="F:metalloendopeptidase activity"/>
    <property type="evidence" value="ECO:0007669"/>
    <property type="project" value="TreeGrafter"/>
</dbReference>
<dbReference type="EMBL" id="CP041616">
    <property type="protein sequence ID" value="QDO89135.1"/>
    <property type="molecule type" value="Genomic_DNA"/>
</dbReference>
<keyword evidence="1" id="KW-0732">Signal</keyword>
<dbReference type="Pfam" id="PF01551">
    <property type="entry name" value="Peptidase_M23"/>
    <property type="match status" value="1"/>
</dbReference>
<dbReference type="OrthoDB" id="5245088at2"/>
<evidence type="ECO:0000256" key="1">
    <source>
        <dbReference type="ARBA" id="ARBA00022729"/>
    </source>
</evidence>
<proteinExistence type="predicted"/>
<dbReference type="InterPro" id="IPR011055">
    <property type="entry name" value="Dup_hybrid_motif"/>
</dbReference>
<evidence type="ECO:0000313" key="3">
    <source>
        <dbReference type="EMBL" id="QDO89135.1"/>
    </source>
</evidence>
<dbReference type="InterPro" id="IPR050570">
    <property type="entry name" value="Cell_wall_metabolism_enzyme"/>
</dbReference>
<dbReference type="CDD" id="cd12797">
    <property type="entry name" value="M23_peptidase"/>
    <property type="match status" value="1"/>
</dbReference>
<dbReference type="PANTHER" id="PTHR21666">
    <property type="entry name" value="PEPTIDASE-RELATED"/>
    <property type="match status" value="1"/>
</dbReference>
<dbReference type="KEGG" id="orz:FNH13_13025"/>
<evidence type="ECO:0000259" key="2">
    <source>
        <dbReference type="Pfam" id="PF01551"/>
    </source>
</evidence>
<name>A0A516GC83_9MICO</name>